<evidence type="ECO:0000256" key="1">
    <source>
        <dbReference type="ARBA" id="ARBA00001974"/>
    </source>
</evidence>
<evidence type="ECO:0000256" key="5">
    <source>
        <dbReference type="PIRSR" id="PIRSR601613-1"/>
    </source>
</evidence>
<dbReference type="InterPro" id="IPR050703">
    <property type="entry name" value="Flavin_MAO"/>
</dbReference>
<organism evidence="9">
    <name type="scientific">Fusarium oxysporum f. sp. melonis 26406</name>
    <dbReference type="NCBI Taxonomy" id="1089452"/>
    <lineage>
        <taxon>Eukaryota</taxon>
        <taxon>Fungi</taxon>
        <taxon>Dikarya</taxon>
        <taxon>Ascomycota</taxon>
        <taxon>Pezizomycotina</taxon>
        <taxon>Sordariomycetes</taxon>
        <taxon>Hypocreomycetidae</taxon>
        <taxon>Hypocreales</taxon>
        <taxon>Nectriaceae</taxon>
        <taxon>Fusarium</taxon>
        <taxon>Fusarium oxysporum species complex</taxon>
    </lineage>
</organism>
<dbReference type="PANTHER" id="PTHR43563">
    <property type="entry name" value="AMINE OXIDASE"/>
    <property type="match status" value="1"/>
</dbReference>
<evidence type="ECO:0000256" key="6">
    <source>
        <dbReference type="RuleBase" id="RU362067"/>
    </source>
</evidence>
<dbReference type="AlphaFoldDB" id="W9ZYQ9"/>
<proteinExistence type="inferred from homology"/>
<dbReference type="PANTHER" id="PTHR43563:SF1">
    <property type="entry name" value="AMINE OXIDASE [FLAVIN-CONTAINING] B"/>
    <property type="match status" value="1"/>
</dbReference>
<sequence length="490" mass="54290">MKTTTEGQQWTEASGLQSGLPSRAVVSPSQHQLSSTQVYDAIIVGAGYAGLIAARDLVLQKIRVLLLEARDRIGGRTWTSDIAGYPFEMGGTWVHWQQPHVFSELSRYRMEAQLDESQDYTDGVNYVTIARETGHINISKDDAELALRRAFSVFCDVDGDMGKSVMRLPHTPLLNRTATSKWDDLSAQDRLLQIQDQLSEDELVYLKAWILSIGGASLEGLGFLEILKWWALCNHNSTTITEYCAKWKLKNGQTSFASAIFAESVATGYLSFRFSCPVAKIQDSGIVVRALSRDGQTYSGRSMISTLPLNVLNDVQFEPPLSNLKIRAAEIGHVNKAVKVHYEVTERNLRSWDGIAYPGTGLVGAYADGVTPAGNVHIVAFGAESTKLVPGNNIKKTKTAITDMHPMTVKRMVFHDWTKDEFAKGAWCAYEAKFTHRFHAALQEPQGLIRFASSDWADGWRGFIDGAIEQGQRAAKNVAQDLQLKRSANL</sequence>
<dbReference type="Gene3D" id="3.50.50.60">
    <property type="entry name" value="FAD/NAD(P)-binding domain"/>
    <property type="match status" value="3"/>
</dbReference>
<dbReference type="PRINTS" id="PR00757">
    <property type="entry name" value="AMINEOXDASEF"/>
</dbReference>
<comment type="cofactor">
    <cofactor evidence="1 6">
        <name>FAD</name>
        <dbReference type="ChEBI" id="CHEBI:57692"/>
    </cofactor>
</comment>
<dbReference type="Proteomes" id="UP000030703">
    <property type="component" value="Unassembled WGS sequence"/>
</dbReference>
<feature type="binding site" evidence="5">
    <location>
        <begin position="68"/>
        <end position="69"/>
    </location>
    <ligand>
        <name>FAD</name>
        <dbReference type="ChEBI" id="CHEBI:57692"/>
    </ligand>
</feature>
<dbReference type="EMBL" id="JH659367">
    <property type="protein sequence ID" value="EXK26216.1"/>
    <property type="molecule type" value="Genomic_DNA"/>
</dbReference>
<dbReference type="GO" id="GO:0097621">
    <property type="term" value="F:monoamine oxidase activity"/>
    <property type="evidence" value="ECO:0007669"/>
    <property type="project" value="UniProtKB-EC"/>
</dbReference>
<dbReference type="EC" id="1.4.3.-" evidence="6"/>
<dbReference type="VEuPathDB" id="FungiDB:FOMG_17186"/>
<dbReference type="Pfam" id="PF01593">
    <property type="entry name" value="Amino_oxidase"/>
    <property type="match status" value="1"/>
</dbReference>
<feature type="binding site" evidence="5">
    <location>
        <position position="278"/>
    </location>
    <ligand>
        <name>FAD</name>
        <dbReference type="ChEBI" id="CHEBI:57692"/>
    </ligand>
</feature>
<evidence type="ECO:0000256" key="2">
    <source>
        <dbReference type="ARBA" id="ARBA00005995"/>
    </source>
</evidence>
<gene>
    <name evidence="9" type="ORF">FOMG_17186</name>
</gene>
<comment type="similarity">
    <text evidence="2 6">Belongs to the flavin monoamine oxidase family.</text>
</comment>
<feature type="region of interest" description="Disordered" evidence="7">
    <location>
        <begin position="1"/>
        <end position="22"/>
    </location>
</feature>
<keyword evidence="6" id="KW-0285">Flavoprotein</keyword>
<keyword evidence="3 6" id="KW-0560">Oxidoreductase</keyword>
<feature type="binding site" evidence="5">
    <location>
        <position position="381"/>
    </location>
    <ligand>
        <name>substrate</name>
    </ligand>
</feature>
<evidence type="ECO:0000313" key="9">
    <source>
        <dbReference type="EMBL" id="EXK26216.1"/>
    </source>
</evidence>
<dbReference type="HOGENOM" id="CLU_004498_9_0_1"/>
<feature type="compositionally biased region" description="Polar residues" evidence="7">
    <location>
        <begin position="1"/>
        <end position="20"/>
    </location>
</feature>
<evidence type="ECO:0000256" key="7">
    <source>
        <dbReference type="SAM" id="MobiDB-lite"/>
    </source>
</evidence>
<dbReference type="SUPFAM" id="SSF51905">
    <property type="entry name" value="FAD/NAD(P)-binding domain"/>
    <property type="match status" value="1"/>
</dbReference>
<dbReference type="InterPro" id="IPR036188">
    <property type="entry name" value="FAD/NAD-bd_sf"/>
</dbReference>
<name>W9ZYQ9_FUSOX</name>
<evidence type="ECO:0000259" key="8">
    <source>
        <dbReference type="Pfam" id="PF01593"/>
    </source>
</evidence>
<feature type="domain" description="Amine oxidase" evidence="8">
    <location>
        <begin position="49"/>
        <end position="478"/>
    </location>
</feature>
<dbReference type="InterPro" id="IPR001613">
    <property type="entry name" value="Flavin_amine_oxidase"/>
</dbReference>
<dbReference type="InterPro" id="IPR002937">
    <property type="entry name" value="Amino_oxidase"/>
</dbReference>
<keyword evidence="6" id="KW-0274">FAD</keyword>
<reference evidence="9" key="1">
    <citation type="submission" date="2012-04" db="EMBL/GenBank/DDBJ databases">
        <title>The Genome Sequence of Fusarium oxysporum melonis.</title>
        <authorList>
            <consortium name="The Broad Institute Genome Sequencing Platform"/>
            <person name="Ma L.-J."/>
            <person name="Gale L.R."/>
            <person name="Schwartz D.C."/>
            <person name="Zhou S."/>
            <person name="Corby-Kistler H."/>
            <person name="Young S.K."/>
            <person name="Zeng Q."/>
            <person name="Gargeya S."/>
            <person name="Fitzgerald M."/>
            <person name="Haas B."/>
            <person name="Abouelleil A."/>
            <person name="Alvarado L."/>
            <person name="Arachchi H.M."/>
            <person name="Berlin A."/>
            <person name="Brown A."/>
            <person name="Chapman S.B."/>
            <person name="Chen Z."/>
            <person name="Dunbar C."/>
            <person name="Freedman E."/>
            <person name="Gearin G."/>
            <person name="Goldberg J."/>
            <person name="Griggs A."/>
            <person name="Gujja S."/>
            <person name="Heiman D."/>
            <person name="Howarth C."/>
            <person name="Larson L."/>
            <person name="Lui A."/>
            <person name="MacDonald P.J.P."/>
            <person name="Montmayeur A."/>
            <person name="Murphy C."/>
            <person name="Neiman D."/>
            <person name="Pearson M."/>
            <person name="Priest M."/>
            <person name="Roberts A."/>
            <person name="Saif S."/>
            <person name="Shea T."/>
            <person name="Shenoy N."/>
            <person name="Sisk P."/>
            <person name="Stolte C."/>
            <person name="Sykes S."/>
            <person name="Wortman J."/>
            <person name="Nusbaum C."/>
            <person name="Birren B."/>
        </authorList>
    </citation>
    <scope>NUCLEOTIDE SEQUENCE</scope>
    <source>
        <strain evidence="9">26406</strain>
    </source>
</reference>
<accession>W9ZYQ9</accession>
<reference evidence="9" key="2">
    <citation type="submission" date="2012-05" db="EMBL/GenBank/DDBJ databases">
        <title>Annotation of the Genome Sequence of Fusarium oxysporum f. sp. melonis 26406.</title>
        <authorList>
            <consortium name="The Broad Institute Genomics Platform"/>
            <person name="Ma L.-J."/>
            <person name="Corby-Kistler H."/>
            <person name="Broz K."/>
            <person name="Gale L.R."/>
            <person name="Jonkers W."/>
            <person name="O'Donnell K."/>
            <person name="Ploetz R."/>
            <person name="Steinberg C."/>
            <person name="Schwartz D.C."/>
            <person name="VanEtten H."/>
            <person name="Zhou S."/>
            <person name="Young S.K."/>
            <person name="Zeng Q."/>
            <person name="Gargeya S."/>
            <person name="Fitzgerald M."/>
            <person name="Abouelleil A."/>
            <person name="Alvarado L."/>
            <person name="Chapman S.B."/>
            <person name="Gainer-Dewar J."/>
            <person name="Goldberg J."/>
            <person name="Griggs A."/>
            <person name="Gujja S."/>
            <person name="Hansen M."/>
            <person name="Howarth C."/>
            <person name="Imamovic A."/>
            <person name="Ireland A."/>
            <person name="Larimer J."/>
            <person name="McCowan C."/>
            <person name="Murphy C."/>
            <person name="Pearson M."/>
            <person name="Poon T.W."/>
            <person name="Priest M."/>
            <person name="Roberts A."/>
            <person name="Saif S."/>
            <person name="Shea T."/>
            <person name="Sykes S."/>
            <person name="Wortman J."/>
            <person name="Nusbaum C."/>
            <person name="Birren B."/>
        </authorList>
    </citation>
    <scope>NUCLEOTIDE SEQUENCE</scope>
    <source>
        <strain evidence="9">26406</strain>
    </source>
</reference>
<evidence type="ECO:0000256" key="3">
    <source>
        <dbReference type="ARBA" id="ARBA00023002"/>
    </source>
</evidence>
<comment type="catalytic activity">
    <reaction evidence="4">
        <text>a secondary aliphatic amine + O2 + H2O = a primary amine + an aldehyde + H2O2</text>
        <dbReference type="Rhea" id="RHEA:26414"/>
        <dbReference type="ChEBI" id="CHEBI:15377"/>
        <dbReference type="ChEBI" id="CHEBI:15379"/>
        <dbReference type="ChEBI" id="CHEBI:16240"/>
        <dbReference type="ChEBI" id="CHEBI:17478"/>
        <dbReference type="ChEBI" id="CHEBI:58855"/>
        <dbReference type="ChEBI" id="CHEBI:65296"/>
        <dbReference type="EC" id="1.4.3.4"/>
    </reaction>
</comment>
<evidence type="ECO:0000256" key="4">
    <source>
        <dbReference type="ARBA" id="ARBA00048448"/>
    </source>
</evidence>
<protein>
    <recommendedName>
        <fullName evidence="6">Amine oxidase</fullName>
        <ecNumber evidence="6">1.4.3.-</ecNumber>
    </recommendedName>
</protein>